<accession>A0A655Q3E1</accession>
<feature type="binding site" evidence="1">
    <location>
        <position position="72"/>
    </location>
    <ligand>
        <name>folate</name>
        <dbReference type="ChEBI" id="CHEBI:62501"/>
    </ligand>
</feature>
<dbReference type="Gene3D" id="3.30.70.1630">
    <property type="match status" value="1"/>
</dbReference>
<protein>
    <recommendedName>
        <fullName evidence="1">tRNA-modifying protein YgfZ</fullName>
    </recommendedName>
</protein>
<evidence type="ECO:0000313" key="4">
    <source>
        <dbReference type="Proteomes" id="UP000044806"/>
    </source>
</evidence>
<dbReference type="GO" id="GO:0008168">
    <property type="term" value="F:methyltransferase activity"/>
    <property type="evidence" value="ECO:0007669"/>
    <property type="project" value="UniProtKB-KW"/>
</dbReference>
<keyword evidence="1" id="KW-0290">Folate-binding</keyword>
<name>A0A655Q3E1_VIBCL</name>
<dbReference type="InterPro" id="IPR023758">
    <property type="entry name" value="tRNA-modifying_YgfZ"/>
</dbReference>
<dbReference type="Gene3D" id="2.40.30.160">
    <property type="match status" value="1"/>
</dbReference>
<comment type="function">
    <text evidence="1">Folate-binding protein involved in regulating the level of ATP-DnaA and in the modification of some tRNAs. It is probably a key factor in regulatory networks that act via tRNA modification, such as initiation of chromosomal replication.</text>
</comment>
<dbReference type="Gene3D" id="3.30.70.1400">
    <property type="entry name" value="Aminomethyltransferase beta-barrel domains"/>
    <property type="match status" value="1"/>
</dbReference>
<dbReference type="GO" id="GO:0005542">
    <property type="term" value="F:folic acid binding"/>
    <property type="evidence" value="ECO:0007669"/>
    <property type="project" value="UniProtKB-UniRule"/>
</dbReference>
<comment type="subcellular location">
    <subcellularLocation>
        <location evidence="1">Cytoplasm</location>
    </subcellularLocation>
</comment>
<dbReference type="InterPro" id="IPR029043">
    <property type="entry name" value="GcvT/YgfZ_C"/>
</dbReference>
<dbReference type="NCBIfam" id="TIGR03317">
    <property type="entry name" value="ygfZ_signature"/>
    <property type="match status" value="1"/>
</dbReference>
<dbReference type="AlphaFoldDB" id="A0A655Q3E1"/>
<dbReference type="InterPro" id="IPR045179">
    <property type="entry name" value="YgfZ/GcvT"/>
</dbReference>
<evidence type="ECO:0000259" key="2">
    <source>
        <dbReference type="Pfam" id="PF21130"/>
    </source>
</evidence>
<dbReference type="HAMAP" id="MF_01175">
    <property type="entry name" value="tRNA_modifying_YgfZ"/>
    <property type="match status" value="1"/>
</dbReference>
<dbReference type="SUPFAM" id="SSF101790">
    <property type="entry name" value="Aminomethyltransferase beta-barrel domain"/>
    <property type="match status" value="1"/>
</dbReference>
<keyword evidence="1" id="KW-0963">Cytoplasm</keyword>
<dbReference type="NCBIfam" id="NF007110">
    <property type="entry name" value="PRK09559.1"/>
    <property type="match status" value="1"/>
</dbReference>
<dbReference type="PANTHER" id="PTHR22602">
    <property type="entry name" value="TRANSFERASE CAF17, MITOCHONDRIAL-RELATED"/>
    <property type="match status" value="1"/>
</dbReference>
<dbReference type="InterPro" id="IPR017703">
    <property type="entry name" value="YgfZ/GCV_T_CS"/>
</dbReference>
<comment type="similarity">
    <text evidence="1">Belongs to the tRNA-modifying YgfZ family.</text>
</comment>
<dbReference type="GO" id="GO:0008033">
    <property type="term" value="P:tRNA processing"/>
    <property type="evidence" value="ECO:0007669"/>
    <property type="project" value="UniProtKB-UniRule"/>
</dbReference>
<dbReference type="Proteomes" id="UP000044806">
    <property type="component" value="Unassembled WGS sequence"/>
</dbReference>
<dbReference type="Pfam" id="PF21130">
    <property type="entry name" value="YgfZ_barrel"/>
    <property type="match status" value="1"/>
</dbReference>
<sequence>MFDSECNKGADRQLVTQSQSLFKLTKKLIQINIARLFSSVVNNMDWQNRFSVLNLSSHDPLPELMLTHLTGWGAITLVGTDKKAYLQGQVTCNVVSLQEQQVTFGAHCDAKGKVWSVFRLFHHHDGYAMFQPQSAMEVELRELKKYAIFSKVTIAESSDIALGVMGSQADAWIDTVSETTGDVRRIAGGTAVRMSPQRWLLLVNAEQAEQYVNAWQGLHVEQSLWTRMDIEEAVPVVTQTAQNEHIPQALNVQAVDGISFTKGCYTGQETVARAKYRGINKRAMYIVKGNLSAPLSQDEPVVLERAVGENWRSAGALLTYYRFTDSIAIGLIVLPNDLEHDVELRLAAQPDTRWHIQPLPYSLSEE</sequence>
<evidence type="ECO:0000313" key="3">
    <source>
        <dbReference type="EMBL" id="CSA41489.1"/>
    </source>
</evidence>
<dbReference type="EMBL" id="CWOW01000006">
    <property type="protein sequence ID" value="CSA41489.1"/>
    <property type="molecule type" value="Genomic_DNA"/>
</dbReference>
<dbReference type="GO" id="GO:0016226">
    <property type="term" value="P:iron-sulfur cluster assembly"/>
    <property type="evidence" value="ECO:0007669"/>
    <property type="project" value="TreeGrafter"/>
</dbReference>
<dbReference type="GO" id="GO:0032259">
    <property type="term" value="P:methylation"/>
    <property type="evidence" value="ECO:0007669"/>
    <property type="project" value="UniProtKB-KW"/>
</dbReference>
<reference evidence="3 4" key="1">
    <citation type="submission" date="2015-07" db="EMBL/GenBank/DDBJ databases">
        <authorList>
            <consortium name="Pathogen Informatics"/>
        </authorList>
    </citation>
    <scope>NUCLEOTIDE SEQUENCE [LARGE SCALE GENOMIC DNA]</scope>
    <source>
        <strain evidence="3 4">A51</strain>
    </source>
</reference>
<dbReference type="SUPFAM" id="SSF103025">
    <property type="entry name" value="Folate-binding domain"/>
    <property type="match status" value="1"/>
</dbReference>
<dbReference type="PANTHER" id="PTHR22602:SF0">
    <property type="entry name" value="TRANSFERASE CAF17, MITOCHONDRIAL-RELATED"/>
    <property type="match status" value="1"/>
</dbReference>
<proteinExistence type="inferred from homology"/>
<keyword evidence="3" id="KW-0808">Transferase</keyword>
<keyword evidence="1" id="KW-0819">tRNA processing</keyword>
<dbReference type="FunFam" id="3.30.70.1400:FF:000002">
    <property type="entry name" value="tRNA-modifying protein YgfZ"/>
    <property type="match status" value="1"/>
</dbReference>
<organism evidence="3 4">
    <name type="scientific">Vibrio cholerae</name>
    <dbReference type="NCBI Taxonomy" id="666"/>
    <lineage>
        <taxon>Bacteria</taxon>
        <taxon>Pseudomonadati</taxon>
        <taxon>Pseudomonadota</taxon>
        <taxon>Gammaproteobacteria</taxon>
        <taxon>Vibrionales</taxon>
        <taxon>Vibrionaceae</taxon>
        <taxon>Vibrio</taxon>
    </lineage>
</organism>
<dbReference type="GO" id="GO:0005737">
    <property type="term" value="C:cytoplasm"/>
    <property type="evidence" value="ECO:0007669"/>
    <property type="project" value="UniProtKB-SubCell"/>
</dbReference>
<feature type="binding site" evidence="1">
    <location>
        <position position="225"/>
    </location>
    <ligand>
        <name>folate</name>
        <dbReference type="ChEBI" id="CHEBI:62501"/>
    </ligand>
</feature>
<feature type="domain" description="tRNA-modifying protein YgfZ-like beta-barrel" evidence="2">
    <location>
        <begin position="280"/>
        <end position="347"/>
    </location>
</feature>
<keyword evidence="3" id="KW-0489">Methyltransferase</keyword>
<gene>
    <name evidence="3" type="primary">ygfZ</name>
    <name evidence="3" type="ORF">ERS013165_01536</name>
</gene>
<dbReference type="InterPro" id="IPR048451">
    <property type="entry name" value="YgfZ_barrel"/>
</dbReference>
<dbReference type="GO" id="GO:0009451">
    <property type="term" value="P:RNA modification"/>
    <property type="evidence" value="ECO:0007669"/>
    <property type="project" value="InterPro"/>
</dbReference>
<evidence type="ECO:0000256" key="1">
    <source>
        <dbReference type="HAMAP-Rule" id="MF_01175"/>
    </source>
</evidence>